<comment type="similarity">
    <text evidence="1">Belongs to the class-I pyridine nucleotide-disulfide oxidoreductase family.</text>
</comment>
<organism evidence="9 10">
    <name type="scientific">Dictyobacter alpinus</name>
    <dbReference type="NCBI Taxonomy" id="2014873"/>
    <lineage>
        <taxon>Bacteria</taxon>
        <taxon>Bacillati</taxon>
        <taxon>Chloroflexota</taxon>
        <taxon>Ktedonobacteria</taxon>
        <taxon>Ktedonobacterales</taxon>
        <taxon>Dictyobacteraceae</taxon>
        <taxon>Dictyobacter</taxon>
    </lineage>
</organism>
<name>A0A402B725_9CHLR</name>
<feature type="binding site" evidence="5">
    <location>
        <begin position="180"/>
        <end position="187"/>
    </location>
    <ligand>
        <name>NAD(+)</name>
        <dbReference type="ChEBI" id="CHEBI:57540"/>
    </ligand>
</feature>
<comment type="caution">
    <text evidence="9">The sequence shown here is derived from an EMBL/GenBank/DDBJ whole genome shotgun (WGS) entry which is preliminary data.</text>
</comment>
<protein>
    <submittedName>
        <fullName evidence="9">Mercuric reductase</fullName>
    </submittedName>
</protein>
<evidence type="ECO:0000313" key="10">
    <source>
        <dbReference type="Proteomes" id="UP000287171"/>
    </source>
</evidence>
<proteinExistence type="inferred from homology"/>
<dbReference type="PRINTS" id="PR00368">
    <property type="entry name" value="FADPNR"/>
</dbReference>
<comment type="cofactor">
    <cofactor evidence="5">
        <name>FAD</name>
        <dbReference type="ChEBI" id="CHEBI:57692"/>
    </cofactor>
    <text evidence="5">Binds 1 FAD per subunit.</text>
</comment>
<feature type="domain" description="Pyridine nucleotide-disulphide oxidoreductase dimerisation" evidence="7">
    <location>
        <begin position="346"/>
        <end position="453"/>
    </location>
</feature>
<evidence type="ECO:0000259" key="8">
    <source>
        <dbReference type="Pfam" id="PF07992"/>
    </source>
</evidence>
<dbReference type="PRINTS" id="PR00411">
    <property type="entry name" value="PNDRDTASEI"/>
</dbReference>
<feature type="binding site" evidence="5">
    <location>
        <position position="52"/>
    </location>
    <ligand>
        <name>FAD</name>
        <dbReference type="ChEBI" id="CHEBI:57692"/>
    </ligand>
</feature>
<dbReference type="InterPro" id="IPR016156">
    <property type="entry name" value="FAD/NAD-linked_Rdtase_dimer_sf"/>
</dbReference>
<dbReference type="SUPFAM" id="SSF55424">
    <property type="entry name" value="FAD/NAD-linked reductases, dimerisation (C-terminal) domain"/>
    <property type="match status" value="1"/>
</dbReference>
<evidence type="ECO:0000256" key="4">
    <source>
        <dbReference type="ARBA" id="ARBA00023002"/>
    </source>
</evidence>
<gene>
    <name evidence="9" type="ORF">KDA_26550</name>
</gene>
<dbReference type="InterPro" id="IPR004099">
    <property type="entry name" value="Pyr_nucl-diS_OxRdtase_dimer"/>
</dbReference>
<dbReference type="PIRSF" id="PIRSF000350">
    <property type="entry name" value="Mercury_reductase_MerA"/>
    <property type="match status" value="1"/>
</dbReference>
<dbReference type="AlphaFoldDB" id="A0A402B725"/>
<feature type="binding site" evidence="5">
    <location>
        <position position="203"/>
    </location>
    <ligand>
        <name>NAD(+)</name>
        <dbReference type="ChEBI" id="CHEBI:57540"/>
    </ligand>
</feature>
<keyword evidence="4" id="KW-0560">Oxidoreductase</keyword>
<dbReference type="PANTHER" id="PTHR43014:SF4">
    <property type="entry name" value="PYRIDINE NUCLEOTIDE-DISULFIDE OXIDOREDUCTASE RCLA-RELATED"/>
    <property type="match status" value="1"/>
</dbReference>
<keyword evidence="3 5" id="KW-0274">FAD</keyword>
<accession>A0A402B725</accession>
<sequence length="457" mass="49682">MTVTTYDLLVVGGGAAGSTAASTASEMHKHVALIEEDKLGGTCLNYGCDPTKTLLHIATILHQSRHAQHYGLEIPPPAINWEQVQTYVQEIITRIRGGSVTEAIGNLKQQGIDVFHHNATFISPNTLKVGDQTLQADKIIIASGTQTSCPSVSGLKELGYITNKEAVVLKQLPAKLAIIGGGPLGIEFAQLLQRFGVEVVVLEHGEQILKKEEPEMIALLRKILSDEGIQIETGVELQRAERADNGKKRLVYQQAQQSRQLEVDEILIASGRIPQLDTLNPAAANLHITEKGITVDATLRTNNPHIWAAGDITGGPRFTHVASDQGRLAAQNAFAAIPKPFTDQPIPWVTYTDPPLAHAGQTEQQLQQAGTNYKVARLTFKENERAITNGRTRGLIKLLVGMDDTILGGHILGDRADDLIAQIILAMRTGITAQFLADTILPYPTLSEVIRWTADRF</sequence>
<dbReference type="InterPro" id="IPR036188">
    <property type="entry name" value="FAD/NAD-bd_sf"/>
</dbReference>
<dbReference type="OrthoDB" id="9800167at2"/>
<reference evidence="10" key="1">
    <citation type="submission" date="2018-12" db="EMBL/GenBank/DDBJ databases">
        <title>Tengunoibacter tsumagoiensis gen. nov., sp. nov., Dictyobacter kobayashii sp. nov., D. alpinus sp. nov., and D. joshuensis sp. nov. and description of Dictyobacteraceae fam. nov. within the order Ktedonobacterales isolated from Tengu-no-mugimeshi.</title>
        <authorList>
            <person name="Wang C.M."/>
            <person name="Zheng Y."/>
            <person name="Sakai Y."/>
            <person name="Toyoda A."/>
            <person name="Minakuchi Y."/>
            <person name="Abe K."/>
            <person name="Yokota A."/>
            <person name="Yabe S."/>
        </authorList>
    </citation>
    <scope>NUCLEOTIDE SEQUENCE [LARGE SCALE GENOMIC DNA]</scope>
    <source>
        <strain evidence="10">Uno16</strain>
    </source>
</reference>
<dbReference type="PANTHER" id="PTHR43014">
    <property type="entry name" value="MERCURIC REDUCTASE"/>
    <property type="match status" value="1"/>
</dbReference>
<feature type="domain" description="FAD/NAD(P)-binding" evidence="8">
    <location>
        <begin position="6"/>
        <end position="326"/>
    </location>
</feature>
<evidence type="ECO:0000256" key="3">
    <source>
        <dbReference type="ARBA" id="ARBA00022827"/>
    </source>
</evidence>
<keyword evidence="10" id="KW-1185">Reference proteome</keyword>
<evidence type="ECO:0000313" key="9">
    <source>
        <dbReference type="EMBL" id="GCE27171.1"/>
    </source>
</evidence>
<feature type="binding site" evidence="5">
    <location>
        <position position="311"/>
    </location>
    <ligand>
        <name>FAD</name>
        <dbReference type="ChEBI" id="CHEBI:57692"/>
    </ligand>
</feature>
<dbReference type="Pfam" id="PF02852">
    <property type="entry name" value="Pyr_redox_dim"/>
    <property type="match status" value="1"/>
</dbReference>
<keyword evidence="5" id="KW-0547">Nucleotide-binding</keyword>
<dbReference type="InterPro" id="IPR023753">
    <property type="entry name" value="FAD/NAD-binding_dom"/>
</dbReference>
<keyword evidence="2" id="KW-0285">Flavoprotein</keyword>
<evidence type="ECO:0000256" key="5">
    <source>
        <dbReference type="PIRSR" id="PIRSR000350-3"/>
    </source>
</evidence>
<dbReference type="FunFam" id="3.30.390.30:FF:000001">
    <property type="entry name" value="Dihydrolipoyl dehydrogenase"/>
    <property type="match status" value="1"/>
</dbReference>
<dbReference type="RefSeq" id="WP_126627548.1">
    <property type="nucleotide sequence ID" value="NZ_BIFT01000001.1"/>
</dbReference>
<evidence type="ECO:0000256" key="2">
    <source>
        <dbReference type="ARBA" id="ARBA00022630"/>
    </source>
</evidence>
<dbReference type="SUPFAM" id="SSF51905">
    <property type="entry name" value="FAD/NAD(P)-binding domain"/>
    <property type="match status" value="1"/>
</dbReference>
<dbReference type="Pfam" id="PF07992">
    <property type="entry name" value="Pyr_redox_2"/>
    <property type="match status" value="1"/>
</dbReference>
<dbReference type="EMBL" id="BIFT01000001">
    <property type="protein sequence ID" value="GCE27171.1"/>
    <property type="molecule type" value="Genomic_DNA"/>
</dbReference>
<dbReference type="Gene3D" id="3.50.50.60">
    <property type="entry name" value="FAD/NAD(P)-binding domain"/>
    <property type="match status" value="2"/>
</dbReference>
<keyword evidence="5" id="KW-0520">NAD</keyword>
<evidence type="ECO:0000256" key="1">
    <source>
        <dbReference type="ARBA" id="ARBA00007532"/>
    </source>
</evidence>
<dbReference type="GO" id="GO:0003955">
    <property type="term" value="F:NAD(P)H dehydrogenase (quinone) activity"/>
    <property type="evidence" value="ECO:0007669"/>
    <property type="project" value="TreeGrafter"/>
</dbReference>
<dbReference type="GO" id="GO:0050660">
    <property type="term" value="F:flavin adenine dinucleotide binding"/>
    <property type="evidence" value="ECO:0007669"/>
    <property type="project" value="TreeGrafter"/>
</dbReference>
<evidence type="ECO:0000256" key="6">
    <source>
        <dbReference type="PIRSR" id="PIRSR000350-4"/>
    </source>
</evidence>
<feature type="disulfide bond" description="Redox-active" evidence="6">
    <location>
        <begin position="43"/>
        <end position="48"/>
    </location>
</feature>
<feature type="binding site" evidence="5">
    <location>
        <position position="271"/>
    </location>
    <ligand>
        <name>NAD(+)</name>
        <dbReference type="ChEBI" id="CHEBI:57540"/>
    </ligand>
</feature>
<dbReference type="InterPro" id="IPR001100">
    <property type="entry name" value="Pyr_nuc-diS_OxRdtase"/>
</dbReference>
<dbReference type="Proteomes" id="UP000287171">
    <property type="component" value="Unassembled WGS sequence"/>
</dbReference>
<dbReference type="Gene3D" id="3.30.390.30">
    <property type="match status" value="1"/>
</dbReference>
<evidence type="ECO:0000259" key="7">
    <source>
        <dbReference type="Pfam" id="PF02852"/>
    </source>
</evidence>